<dbReference type="PROSITE" id="PS50042">
    <property type="entry name" value="CNMP_BINDING_3"/>
    <property type="match status" value="1"/>
</dbReference>
<keyword evidence="2" id="KW-0238">DNA-binding</keyword>
<comment type="caution">
    <text evidence="6">The sequence shown here is derived from an EMBL/GenBank/DDBJ whole genome shotgun (WGS) entry which is preliminary data.</text>
</comment>
<protein>
    <submittedName>
        <fullName evidence="6">Crp/Fnr family transcriptional regulator</fullName>
    </submittedName>
</protein>
<evidence type="ECO:0000256" key="1">
    <source>
        <dbReference type="ARBA" id="ARBA00023015"/>
    </source>
</evidence>
<sequence>MKQARRAKGHRSNRLLAALDPDDFACLEPHLEMADLRRGTAVYETGDFIRHAYFPHDAIVSLVNVLEDGRTVEVANFGCEGMFGLLSALVTRESFGRYIVHVSGTASRISFEQLNEIRNTRPGIRQIIMRYGEALLARTFQILSCNAVHTVEERCCGWILNTQDRVNQDVVPLTHEFLAELLSVQRPTLSAVLGRLQAQGLISQHRGAVAVLDRDGLEQAACECHTKIRQVFRRLLPHTYSST</sequence>
<dbReference type="SUPFAM" id="SSF51206">
    <property type="entry name" value="cAMP-binding domain-like"/>
    <property type="match status" value="1"/>
</dbReference>
<dbReference type="SMART" id="SM00419">
    <property type="entry name" value="HTH_CRP"/>
    <property type="match status" value="1"/>
</dbReference>
<dbReference type="InterPro" id="IPR050397">
    <property type="entry name" value="Env_Response_Regulators"/>
</dbReference>
<feature type="domain" description="Cyclic nucleotide-binding" evidence="4">
    <location>
        <begin position="15"/>
        <end position="130"/>
    </location>
</feature>
<dbReference type="GO" id="GO:0003700">
    <property type="term" value="F:DNA-binding transcription factor activity"/>
    <property type="evidence" value="ECO:0007669"/>
    <property type="project" value="TreeGrafter"/>
</dbReference>
<dbReference type="Pfam" id="PF00027">
    <property type="entry name" value="cNMP_binding"/>
    <property type="match status" value="1"/>
</dbReference>
<dbReference type="SUPFAM" id="SSF46785">
    <property type="entry name" value="Winged helix' DNA-binding domain"/>
    <property type="match status" value="1"/>
</dbReference>
<evidence type="ECO:0000259" key="5">
    <source>
        <dbReference type="PROSITE" id="PS51063"/>
    </source>
</evidence>
<name>A0A0H1RE00_9HYPH</name>
<dbReference type="InterPro" id="IPR014710">
    <property type="entry name" value="RmlC-like_jellyroll"/>
</dbReference>
<dbReference type="EMBL" id="LCYG01000020">
    <property type="protein sequence ID" value="KLK93425.1"/>
    <property type="molecule type" value="Genomic_DNA"/>
</dbReference>
<dbReference type="Gene3D" id="1.10.10.10">
    <property type="entry name" value="Winged helix-like DNA-binding domain superfamily/Winged helix DNA-binding domain"/>
    <property type="match status" value="1"/>
</dbReference>
<dbReference type="PANTHER" id="PTHR24567">
    <property type="entry name" value="CRP FAMILY TRANSCRIPTIONAL REGULATORY PROTEIN"/>
    <property type="match status" value="1"/>
</dbReference>
<dbReference type="PANTHER" id="PTHR24567:SF74">
    <property type="entry name" value="HTH-TYPE TRANSCRIPTIONAL REGULATOR ARCR"/>
    <property type="match status" value="1"/>
</dbReference>
<dbReference type="Pfam" id="PF13545">
    <property type="entry name" value="HTH_Crp_2"/>
    <property type="match status" value="1"/>
</dbReference>
<dbReference type="Proteomes" id="UP000035489">
    <property type="component" value="Unassembled WGS sequence"/>
</dbReference>
<reference evidence="6 7" key="1">
    <citation type="submission" date="2015-05" db="EMBL/GenBank/DDBJ databases">
        <title>Draft genome sequence of Microvirga vignae strain BR3299, a novel nitrogen fixing bacteria isolated from Brazil semi-aired region.</title>
        <authorList>
            <person name="Zilli J.E."/>
            <person name="Passos S.R."/>
            <person name="Leite J."/>
            <person name="Baldani J.I."/>
            <person name="Xavier G.R."/>
            <person name="Rumjaneck N.G."/>
            <person name="Simoes-Araujo J.L."/>
        </authorList>
    </citation>
    <scope>NUCLEOTIDE SEQUENCE [LARGE SCALE GENOMIC DNA]</scope>
    <source>
        <strain evidence="6 7">BR3299</strain>
    </source>
</reference>
<evidence type="ECO:0000313" key="6">
    <source>
        <dbReference type="EMBL" id="KLK93425.1"/>
    </source>
</evidence>
<dbReference type="InterPro" id="IPR018490">
    <property type="entry name" value="cNMP-bd_dom_sf"/>
</dbReference>
<dbReference type="InterPro" id="IPR036388">
    <property type="entry name" value="WH-like_DNA-bd_sf"/>
</dbReference>
<dbReference type="Gene3D" id="2.60.120.10">
    <property type="entry name" value="Jelly Rolls"/>
    <property type="match status" value="1"/>
</dbReference>
<dbReference type="InterPro" id="IPR036390">
    <property type="entry name" value="WH_DNA-bd_sf"/>
</dbReference>
<keyword evidence="1" id="KW-0805">Transcription regulation</keyword>
<dbReference type="PROSITE" id="PS51063">
    <property type="entry name" value="HTH_CRP_2"/>
    <property type="match status" value="1"/>
</dbReference>
<dbReference type="CDD" id="cd00038">
    <property type="entry name" value="CAP_ED"/>
    <property type="match status" value="1"/>
</dbReference>
<dbReference type="GO" id="GO:0005829">
    <property type="term" value="C:cytosol"/>
    <property type="evidence" value="ECO:0007669"/>
    <property type="project" value="TreeGrafter"/>
</dbReference>
<dbReference type="GO" id="GO:0003677">
    <property type="term" value="F:DNA binding"/>
    <property type="evidence" value="ECO:0007669"/>
    <property type="project" value="UniProtKB-KW"/>
</dbReference>
<dbReference type="STRING" id="1225564.AA309_08855"/>
<dbReference type="AlphaFoldDB" id="A0A0H1RE00"/>
<organism evidence="6 7">
    <name type="scientific">Microvirga vignae</name>
    <dbReference type="NCBI Taxonomy" id="1225564"/>
    <lineage>
        <taxon>Bacteria</taxon>
        <taxon>Pseudomonadati</taxon>
        <taxon>Pseudomonadota</taxon>
        <taxon>Alphaproteobacteria</taxon>
        <taxon>Hyphomicrobiales</taxon>
        <taxon>Methylobacteriaceae</taxon>
        <taxon>Microvirga</taxon>
    </lineage>
</organism>
<evidence type="ECO:0000259" key="4">
    <source>
        <dbReference type="PROSITE" id="PS50042"/>
    </source>
</evidence>
<dbReference type="OrthoDB" id="7506088at2"/>
<feature type="domain" description="HTH crp-type" evidence="5">
    <location>
        <begin position="149"/>
        <end position="215"/>
    </location>
</feature>
<evidence type="ECO:0000256" key="2">
    <source>
        <dbReference type="ARBA" id="ARBA00023125"/>
    </source>
</evidence>
<evidence type="ECO:0000313" key="7">
    <source>
        <dbReference type="Proteomes" id="UP000035489"/>
    </source>
</evidence>
<keyword evidence="3" id="KW-0804">Transcription</keyword>
<gene>
    <name evidence="6" type="ORF">AA309_08855</name>
</gene>
<accession>A0A0H1RE00</accession>
<dbReference type="PATRIC" id="fig|1225564.3.peg.2384"/>
<proteinExistence type="predicted"/>
<keyword evidence="7" id="KW-1185">Reference proteome</keyword>
<evidence type="ECO:0000256" key="3">
    <source>
        <dbReference type="ARBA" id="ARBA00023163"/>
    </source>
</evidence>
<dbReference type="InterPro" id="IPR012318">
    <property type="entry name" value="HTH_CRP"/>
</dbReference>
<dbReference type="InterPro" id="IPR000595">
    <property type="entry name" value="cNMP-bd_dom"/>
</dbReference>